<accession>A0A8I2Z3M0</accession>
<evidence type="ECO:0000256" key="1">
    <source>
        <dbReference type="ARBA" id="ARBA00004141"/>
    </source>
</evidence>
<feature type="transmembrane region" description="Helical" evidence="6">
    <location>
        <begin position="178"/>
        <end position="199"/>
    </location>
</feature>
<feature type="transmembrane region" description="Helical" evidence="6">
    <location>
        <begin position="118"/>
        <end position="136"/>
    </location>
</feature>
<dbReference type="AlphaFoldDB" id="A0A8I2Z3M0"/>
<feature type="domain" description="Major facilitator superfamily (MFS) profile" evidence="7">
    <location>
        <begin position="52"/>
        <end position="476"/>
    </location>
</feature>
<dbReference type="InterPro" id="IPR020846">
    <property type="entry name" value="MFS_dom"/>
</dbReference>
<dbReference type="OrthoDB" id="2985014at2759"/>
<evidence type="ECO:0000256" key="3">
    <source>
        <dbReference type="ARBA" id="ARBA00022692"/>
    </source>
</evidence>
<dbReference type="GO" id="GO:0016020">
    <property type="term" value="C:membrane"/>
    <property type="evidence" value="ECO:0007669"/>
    <property type="project" value="UniProtKB-SubCell"/>
</dbReference>
<dbReference type="EMBL" id="JAEMWZ010000644">
    <property type="protein sequence ID" value="KAG7109405.1"/>
    <property type="molecule type" value="Genomic_DNA"/>
</dbReference>
<keyword evidence="5 6" id="KW-0472">Membrane</keyword>
<proteinExistence type="predicted"/>
<feature type="transmembrane region" description="Helical" evidence="6">
    <location>
        <begin position="289"/>
        <end position="310"/>
    </location>
</feature>
<reference evidence="8" key="1">
    <citation type="journal article" date="2021" name="Mol. Plant Pathol.">
        <title>A 20-kb lineage-specific genomic region tames virulence in pathogenic amphidiploid Verticillium longisporum.</title>
        <authorList>
            <person name="Harting R."/>
            <person name="Starke J."/>
            <person name="Kusch H."/>
            <person name="Poggeler S."/>
            <person name="Maurus I."/>
            <person name="Schluter R."/>
            <person name="Landesfeind M."/>
            <person name="Bulla I."/>
            <person name="Nowrousian M."/>
            <person name="de Jonge R."/>
            <person name="Stahlhut G."/>
            <person name="Hoff K.J."/>
            <person name="Asshauer K.P."/>
            <person name="Thurmer A."/>
            <person name="Stanke M."/>
            <person name="Daniel R."/>
            <person name="Morgenstern B."/>
            <person name="Thomma B.P.H.J."/>
            <person name="Kronstad J.W."/>
            <person name="Braus-Stromeyer S.A."/>
            <person name="Braus G.H."/>
        </authorList>
    </citation>
    <scope>NUCLEOTIDE SEQUENCE</scope>
    <source>
        <strain evidence="8">Vl32</strain>
    </source>
</reference>
<gene>
    <name evidence="8" type="ORF">HYQ45_017906</name>
</gene>
<dbReference type="InterPro" id="IPR011701">
    <property type="entry name" value="MFS"/>
</dbReference>
<feature type="transmembrane region" description="Helical" evidence="6">
    <location>
        <begin position="211"/>
        <end position="233"/>
    </location>
</feature>
<feature type="transmembrane region" description="Helical" evidence="6">
    <location>
        <begin position="354"/>
        <end position="374"/>
    </location>
</feature>
<sequence length="511" mass="56176">MSDNNYEDKEAKLVGVHVVADSSVDSSDGETSTLEWSPEEEKRLVRKVDFIVMPLLMLGFFVLQLDRGNIGNALTDFFFRDVGITQNQFNIGQPLLSVGIVLLEIPSNIILYRVGPSLWIGTQIIAWGFVATFQAFQKGVGAFMATRLLLGMCEAGFIPAGLYTITRWYIQVETSKRFSWYFIGNMLAGATSGLIAYGILHLRGINGLAGWQWLFILEGILTIAVGITFISLFPQSTSHPVSLFGYRYFTEREAQILTARVIRDDPSKRHAKQHVSRSELKDALTNWRLIPHVITTICGLAPASVIMSYGPSLVVSFGFGRLRSNAMMSIGNWCALVTNLAWGYAGDHWGRRGPLVFLGVTLFAAVAIGNRALIYSDDGNAKFALLMLVGAFAAPWHPLNGSWMSLNAKSAGERSITFAILIMSANSSGIVGGQLFQQEDAPLYRTGWSVIIALVSLAVVSSAVSSIQYWVLNRRNAKNGVDYRYKLGPAPWRNTILPIDSSLTEAHSSLS</sequence>
<evidence type="ECO:0000259" key="7">
    <source>
        <dbReference type="PROSITE" id="PS50850"/>
    </source>
</evidence>
<feature type="transmembrane region" description="Helical" evidence="6">
    <location>
        <begin position="448"/>
        <end position="472"/>
    </location>
</feature>
<keyword evidence="4 6" id="KW-1133">Transmembrane helix</keyword>
<feature type="transmembrane region" description="Helical" evidence="6">
    <location>
        <begin position="416"/>
        <end position="436"/>
    </location>
</feature>
<keyword evidence="2" id="KW-0813">Transport</keyword>
<evidence type="ECO:0000313" key="9">
    <source>
        <dbReference type="Proteomes" id="UP000689129"/>
    </source>
</evidence>
<name>A0A8I2Z3M0_VERLO</name>
<evidence type="ECO:0000256" key="5">
    <source>
        <dbReference type="ARBA" id="ARBA00023136"/>
    </source>
</evidence>
<comment type="caution">
    <text evidence="8">The sequence shown here is derived from an EMBL/GenBank/DDBJ whole genome shotgun (WGS) entry which is preliminary data.</text>
</comment>
<comment type="subcellular location">
    <subcellularLocation>
        <location evidence="1">Membrane</location>
        <topology evidence="1">Multi-pass membrane protein</topology>
    </subcellularLocation>
</comment>
<feature type="transmembrane region" description="Helical" evidence="6">
    <location>
        <begin position="148"/>
        <end position="166"/>
    </location>
</feature>
<evidence type="ECO:0000256" key="4">
    <source>
        <dbReference type="ARBA" id="ARBA00022989"/>
    </source>
</evidence>
<organism evidence="8 9">
    <name type="scientific">Verticillium longisporum</name>
    <name type="common">Verticillium dahliae var. longisporum</name>
    <dbReference type="NCBI Taxonomy" id="100787"/>
    <lineage>
        <taxon>Eukaryota</taxon>
        <taxon>Fungi</taxon>
        <taxon>Dikarya</taxon>
        <taxon>Ascomycota</taxon>
        <taxon>Pezizomycotina</taxon>
        <taxon>Sordariomycetes</taxon>
        <taxon>Hypocreomycetidae</taxon>
        <taxon>Glomerellales</taxon>
        <taxon>Plectosphaerellaceae</taxon>
        <taxon>Verticillium</taxon>
    </lineage>
</organism>
<dbReference type="GO" id="GO:0022857">
    <property type="term" value="F:transmembrane transporter activity"/>
    <property type="evidence" value="ECO:0007669"/>
    <property type="project" value="InterPro"/>
</dbReference>
<feature type="transmembrane region" description="Helical" evidence="6">
    <location>
        <begin position="322"/>
        <end position="342"/>
    </location>
</feature>
<evidence type="ECO:0000256" key="6">
    <source>
        <dbReference type="SAM" id="Phobius"/>
    </source>
</evidence>
<feature type="transmembrane region" description="Helical" evidence="6">
    <location>
        <begin position="380"/>
        <end position="396"/>
    </location>
</feature>
<dbReference type="PROSITE" id="PS50850">
    <property type="entry name" value="MFS"/>
    <property type="match status" value="1"/>
</dbReference>
<keyword evidence="3 6" id="KW-0812">Transmembrane</keyword>
<dbReference type="PANTHER" id="PTHR43791:SF32">
    <property type="entry name" value="MAJOR FACILITATOR SUPERFAMILY (MFS) PROFILE DOMAIN-CONTAINING PROTEIN"/>
    <property type="match status" value="1"/>
</dbReference>
<protein>
    <submittedName>
        <fullName evidence="8">Putative transporter like protein</fullName>
    </submittedName>
</protein>
<dbReference type="Proteomes" id="UP000689129">
    <property type="component" value="Unassembled WGS sequence"/>
</dbReference>
<dbReference type="PANTHER" id="PTHR43791">
    <property type="entry name" value="PERMEASE-RELATED"/>
    <property type="match status" value="1"/>
</dbReference>
<evidence type="ECO:0000313" key="8">
    <source>
        <dbReference type="EMBL" id="KAG7109405.1"/>
    </source>
</evidence>
<evidence type="ECO:0000256" key="2">
    <source>
        <dbReference type="ARBA" id="ARBA00022448"/>
    </source>
</evidence>
<dbReference type="Pfam" id="PF07690">
    <property type="entry name" value="MFS_1"/>
    <property type="match status" value="1"/>
</dbReference>